<dbReference type="OrthoDB" id="5953249at2759"/>
<dbReference type="SUPFAM" id="SSF53098">
    <property type="entry name" value="Ribonuclease H-like"/>
    <property type="match status" value="2"/>
</dbReference>
<accession>A0A5N5QKQ7</accession>
<dbReference type="Pfam" id="PF21762">
    <property type="entry name" value="DEDDh_C"/>
    <property type="match status" value="2"/>
</dbReference>
<evidence type="ECO:0000313" key="4">
    <source>
        <dbReference type="Proteomes" id="UP000383932"/>
    </source>
</evidence>
<protein>
    <recommendedName>
        <fullName evidence="2">Gfd2/YDR514C-like C-terminal domain-containing protein</fullName>
    </recommendedName>
</protein>
<evidence type="ECO:0000313" key="3">
    <source>
        <dbReference type="EMBL" id="KAB5592088.1"/>
    </source>
</evidence>
<feature type="compositionally biased region" description="Polar residues" evidence="1">
    <location>
        <begin position="788"/>
        <end position="798"/>
    </location>
</feature>
<dbReference type="InterPro" id="IPR040151">
    <property type="entry name" value="Gfd2/YDR514C-like"/>
</dbReference>
<evidence type="ECO:0000256" key="1">
    <source>
        <dbReference type="SAM" id="MobiDB-lite"/>
    </source>
</evidence>
<dbReference type="AlphaFoldDB" id="A0A5N5QKQ7"/>
<feature type="region of interest" description="Disordered" evidence="1">
    <location>
        <begin position="777"/>
        <end position="798"/>
    </location>
</feature>
<dbReference type="EMBL" id="SSOP01000077">
    <property type="protein sequence ID" value="KAB5592088.1"/>
    <property type="molecule type" value="Genomic_DNA"/>
</dbReference>
<keyword evidence="4" id="KW-1185">Reference proteome</keyword>
<sequence>MAAAEKNEEYVTEGWFRWYTDIVFEWWKAIHNLSDRSALKAFLHTDSLISDECPWHPGKKGIELFMGTIHNGENRLCFSLKQVSYARYWLHTYGLTSTLLPLPSPHYLLTLSDLRGTPSPVTYKTVSELRNALKDVGKHNKRVKTFAGDFELGSLRTEFERVRSVWGERRGVWMALDFEGWERDHTVITEFGWSVVRWDKEEEAVDGEVKLKEVREEGHWTVKEYDSYRNGTYVRDNRDRYDFGKTEKLTKAVFKKRIGDMISGYAAEGPLYLVFHDRYGDIKYLHQLQVPGIGNISSIPKAAPGPGMYCVDTASPNTPTNTQYSHFLQTDMFSALEGDSRQRRGLERACALLKIHGFNHPHNAGNDAHATLRAMASGKPLDSQREERWPNQTQVLFGQQKGVKVEWTERDLDSDDDWAKEIHDLADRSALKAFFNVDALVSNECPLHPGTTGIDLFVATTHSNKSHLCFSLKQVSYIRYWLHAHGLTSSPLPLPSVNYLLTLDDLCNPPSPATYTIATELKRAANQVKKQSKRLNPSICDSSLLGLRTEFERVRTVWNERRGVWMAVDFEGWEWEHALITEFGWSIVRWVIERESNEGDEPGKVGLKEIKEEGHWTVEEYASYRNGRFVKDNRNRYDFGETKALSKAEFKQRIGDMISKYAAEGPLYLVLHDRYGDVKYLQQLEVPGIGNLSPIPKIAPGPGIYWVDTTDMFSALEGDHKERRGLERVCALLKICGFEHPHNAGNDAHFTMAALREMASGKPLDVQREERWPNQTQTFFGQQKGLKGSSNLQPRSET</sequence>
<dbReference type="InterPro" id="IPR012337">
    <property type="entry name" value="RNaseH-like_sf"/>
</dbReference>
<dbReference type="Proteomes" id="UP000383932">
    <property type="component" value="Unassembled WGS sequence"/>
</dbReference>
<name>A0A5N5QKQ7_9AGAM</name>
<dbReference type="GO" id="GO:0005634">
    <property type="term" value="C:nucleus"/>
    <property type="evidence" value="ECO:0007669"/>
    <property type="project" value="TreeGrafter"/>
</dbReference>
<reference evidence="3 4" key="1">
    <citation type="journal article" date="2019" name="Fungal Biol. Biotechnol.">
        <title>Draft genome sequence of fastidious pathogen Ceratobasidium theobromae, which causes vascular-streak dieback in Theobroma cacao.</title>
        <authorList>
            <person name="Ali S.S."/>
            <person name="Asman A."/>
            <person name="Shao J."/>
            <person name="Firmansyah A.P."/>
            <person name="Susilo A.W."/>
            <person name="Rosmana A."/>
            <person name="McMahon P."/>
            <person name="Junaid M."/>
            <person name="Guest D."/>
            <person name="Kheng T.Y."/>
            <person name="Meinhardt L.W."/>
            <person name="Bailey B.A."/>
        </authorList>
    </citation>
    <scope>NUCLEOTIDE SEQUENCE [LARGE SCALE GENOMIC DNA]</scope>
    <source>
        <strain evidence="3 4">CT2</strain>
    </source>
</reference>
<proteinExistence type="predicted"/>
<gene>
    <name evidence="3" type="ORF">CTheo_4470</name>
</gene>
<comment type="caution">
    <text evidence="3">The sequence shown here is derived from an EMBL/GenBank/DDBJ whole genome shotgun (WGS) entry which is preliminary data.</text>
</comment>
<organism evidence="3 4">
    <name type="scientific">Ceratobasidium theobromae</name>
    <dbReference type="NCBI Taxonomy" id="1582974"/>
    <lineage>
        <taxon>Eukaryota</taxon>
        <taxon>Fungi</taxon>
        <taxon>Dikarya</taxon>
        <taxon>Basidiomycota</taxon>
        <taxon>Agaricomycotina</taxon>
        <taxon>Agaricomycetes</taxon>
        <taxon>Cantharellales</taxon>
        <taxon>Ceratobasidiaceae</taxon>
        <taxon>Ceratobasidium</taxon>
    </lineage>
</organism>
<feature type="domain" description="Gfd2/YDR514C-like C-terminal" evidence="2">
    <location>
        <begin position="564"/>
        <end position="758"/>
    </location>
</feature>
<dbReference type="PANTHER" id="PTHR28083:SF1">
    <property type="entry name" value="GOOD FOR FULL DBP5 ACTIVITY PROTEIN 2"/>
    <property type="match status" value="1"/>
</dbReference>
<dbReference type="PANTHER" id="PTHR28083">
    <property type="entry name" value="GOOD FOR FULL DBP5 ACTIVITY PROTEIN 2"/>
    <property type="match status" value="1"/>
</dbReference>
<feature type="domain" description="Gfd2/YDR514C-like C-terminal" evidence="2">
    <location>
        <begin position="172"/>
        <end position="376"/>
    </location>
</feature>
<evidence type="ECO:0000259" key="2">
    <source>
        <dbReference type="Pfam" id="PF21762"/>
    </source>
</evidence>
<dbReference type="InterPro" id="IPR048519">
    <property type="entry name" value="Gfd2/YDR514C-like_C"/>
</dbReference>